<evidence type="ECO:0000256" key="4">
    <source>
        <dbReference type="ARBA" id="ARBA00022729"/>
    </source>
</evidence>
<dbReference type="GO" id="GO:0009847">
    <property type="term" value="P:spore germination"/>
    <property type="evidence" value="ECO:0007669"/>
    <property type="project" value="InterPro"/>
</dbReference>
<evidence type="ECO:0000259" key="8">
    <source>
        <dbReference type="Pfam" id="PF05504"/>
    </source>
</evidence>
<dbReference type="Pfam" id="PF25198">
    <property type="entry name" value="Spore_GerAC_N"/>
    <property type="match status" value="1"/>
</dbReference>
<comment type="subcellular location">
    <subcellularLocation>
        <location evidence="1">Membrane</location>
        <topology evidence="1">Lipid-anchor</topology>
    </subcellularLocation>
</comment>
<dbReference type="InterPro" id="IPR046953">
    <property type="entry name" value="Spore_GerAC-like_C"/>
</dbReference>
<evidence type="ECO:0000256" key="5">
    <source>
        <dbReference type="ARBA" id="ARBA00023136"/>
    </source>
</evidence>
<organism evidence="10 11">
    <name type="scientific">Paenibacillus roseopurpureus</name>
    <dbReference type="NCBI Taxonomy" id="2918901"/>
    <lineage>
        <taxon>Bacteria</taxon>
        <taxon>Bacillati</taxon>
        <taxon>Bacillota</taxon>
        <taxon>Bacilli</taxon>
        <taxon>Bacillales</taxon>
        <taxon>Paenibacillaceae</taxon>
        <taxon>Paenibacillus</taxon>
    </lineage>
</organism>
<dbReference type="InterPro" id="IPR038501">
    <property type="entry name" value="Spore_GerAC_C_sf"/>
</dbReference>
<keyword evidence="3" id="KW-0309">Germination</keyword>
<comment type="similarity">
    <text evidence="2">Belongs to the GerABKC lipoprotein family.</text>
</comment>
<evidence type="ECO:0000313" key="10">
    <source>
        <dbReference type="EMBL" id="WNR46979.1"/>
    </source>
</evidence>
<evidence type="ECO:0000256" key="1">
    <source>
        <dbReference type="ARBA" id="ARBA00004635"/>
    </source>
</evidence>
<keyword evidence="4" id="KW-0732">Signal</keyword>
<name>A0AA96LTH6_9BACL</name>
<feature type="domain" description="Spore germination protein N-terminal" evidence="9">
    <location>
        <begin position="20"/>
        <end position="185"/>
    </location>
</feature>
<dbReference type="NCBIfam" id="TIGR02887">
    <property type="entry name" value="spore_ger_x_C"/>
    <property type="match status" value="1"/>
</dbReference>
<dbReference type="Proteomes" id="UP001304650">
    <property type="component" value="Chromosome"/>
</dbReference>
<proteinExistence type="inferred from homology"/>
<protein>
    <submittedName>
        <fullName evidence="10">Ger(X)C family spore germination protein</fullName>
    </submittedName>
</protein>
<dbReference type="KEGG" id="proo:MJB10_04395"/>
<dbReference type="InterPro" id="IPR057336">
    <property type="entry name" value="GerAC_N"/>
</dbReference>
<dbReference type="Gene3D" id="3.30.300.210">
    <property type="entry name" value="Nutrient germinant receptor protein C, domain 3"/>
    <property type="match status" value="1"/>
</dbReference>
<dbReference type="EMBL" id="CP130319">
    <property type="protein sequence ID" value="WNR46979.1"/>
    <property type="molecule type" value="Genomic_DNA"/>
</dbReference>
<sequence length="354" mass="41054">MFLVIMSSMLWMIGCSPFVDNNQIEEISPVILWSITEGAEGKLRISTLVPPIYSEPKKILTQEVDLLKEGGKDFNLSYHREVKSGQLRMVFIEQELAKKGITSLMNTLFTDPDISQRLYIIIVNGSFDDFIKNQIKTQDVPGYLLYRLLKHYEYKKQGDMTIVNLHQFMKRYYSPYSDPVAPIFKVDKENFIYEGTAFFKNDKLQTNINKRNEQIFQLIDHNHHLKVLTIPELSITMGNVTSKTKMKLNLDYSTLSLNVELKGRIEEYRGKGDIDNLDQLAVIHQQIKSLFEKQTTELLKKMQNSEVDPLEIGTLTLGPFSKPMSEDEWSTLWANVKFNVTYELHIQPLTNVRK</sequence>
<evidence type="ECO:0000256" key="7">
    <source>
        <dbReference type="ARBA" id="ARBA00023288"/>
    </source>
</evidence>
<gene>
    <name evidence="10" type="ORF">MJB10_04395</name>
</gene>
<feature type="domain" description="Spore germination GerAC-like C-terminal" evidence="8">
    <location>
        <begin position="194"/>
        <end position="347"/>
    </location>
</feature>
<keyword evidence="11" id="KW-1185">Reference proteome</keyword>
<evidence type="ECO:0000313" key="11">
    <source>
        <dbReference type="Proteomes" id="UP001304650"/>
    </source>
</evidence>
<dbReference type="GO" id="GO:0016020">
    <property type="term" value="C:membrane"/>
    <property type="evidence" value="ECO:0007669"/>
    <property type="project" value="UniProtKB-SubCell"/>
</dbReference>
<evidence type="ECO:0000256" key="6">
    <source>
        <dbReference type="ARBA" id="ARBA00023139"/>
    </source>
</evidence>
<keyword evidence="6" id="KW-0564">Palmitate</keyword>
<accession>A0AA96LTH6</accession>
<keyword evidence="7" id="KW-0449">Lipoprotein</keyword>
<evidence type="ECO:0000256" key="2">
    <source>
        <dbReference type="ARBA" id="ARBA00007886"/>
    </source>
</evidence>
<dbReference type="AlphaFoldDB" id="A0AA96LTH6"/>
<evidence type="ECO:0000259" key="9">
    <source>
        <dbReference type="Pfam" id="PF25198"/>
    </source>
</evidence>
<keyword evidence="5" id="KW-0472">Membrane</keyword>
<dbReference type="InterPro" id="IPR008844">
    <property type="entry name" value="Spore_GerAC-like"/>
</dbReference>
<dbReference type="Pfam" id="PF05504">
    <property type="entry name" value="Spore_GerAC"/>
    <property type="match status" value="1"/>
</dbReference>
<reference evidence="10" key="1">
    <citation type="submission" date="2022-02" db="EMBL/GenBank/DDBJ databases">
        <title>Paenibacillus sp. MBLB1832 Whole Genome Shotgun Sequencing.</title>
        <authorList>
            <person name="Hwang C.Y."/>
            <person name="Cho E.-S."/>
            <person name="Seo M.-J."/>
        </authorList>
    </citation>
    <scope>NUCLEOTIDE SEQUENCE</scope>
    <source>
        <strain evidence="10">MBLB1832</strain>
    </source>
</reference>
<dbReference type="RefSeq" id="WP_314805470.1">
    <property type="nucleotide sequence ID" value="NZ_CP130319.1"/>
</dbReference>
<dbReference type="PANTHER" id="PTHR35789">
    <property type="entry name" value="SPORE GERMINATION PROTEIN B3"/>
    <property type="match status" value="1"/>
</dbReference>
<evidence type="ECO:0000256" key="3">
    <source>
        <dbReference type="ARBA" id="ARBA00022544"/>
    </source>
</evidence>
<dbReference type="PANTHER" id="PTHR35789:SF1">
    <property type="entry name" value="SPORE GERMINATION PROTEIN B3"/>
    <property type="match status" value="1"/>
</dbReference>